<feature type="transmembrane region" description="Helical" evidence="1">
    <location>
        <begin position="12"/>
        <end position="33"/>
    </location>
</feature>
<feature type="transmembrane region" description="Helical" evidence="1">
    <location>
        <begin position="327"/>
        <end position="347"/>
    </location>
</feature>
<dbReference type="STRING" id="634436.SAMN05216361_0329"/>
<dbReference type="Pfam" id="PF03929">
    <property type="entry name" value="PepSY_TM"/>
    <property type="match status" value="1"/>
</dbReference>
<gene>
    <name evidence="2" type="ORF">SAMN05216361_0329</name>
</gene>
<evidence type="ECO:0000313" key="3">
    <source>
        <dbReference type="Proteomes" id="UP000184520"/>
    </source>
</evidence>
<dbReference type="Proteomes" id="UP000184520">
    <property type="component" value="Unassembled WGS sequence"/>
</dbReference>
<evidence type="ECO:0000313" key="2">
    <source>
        <dbReference type="EMBL" id="SHF76587.1"/>
    </source>
</evidence>
<dbReference type="InterPro" id="IPR005625">
    <property type="entry name" value="PepSY-ass_TM"/>
</dbReference>
<keyword evidence="1" id="KW-1133">Transmembrane helix</keyword>
<keyword evidence="3" id="KW-1185">Reference proteome</keyword>
<dbReference type="OrthoDB" id="5294804at2"/>
<keyword evidence="1" id="KW-0472">Membrane</keyword>
<dbReference type="RefSeq" id="WP_073316880.1">
    <property type="nucleotide sequence ID" value="NZ_FQWD01000001.1"/>
</dbReference>
<organism evidence="2 3">
    <name type="scientific">Marisediminitalea aggregata</name>
    <dbReference type="NCBI Taxonomy" id="634436"/>
    <lineage>
        <taxon>Bacteria</taxon>
        <taxon>Pseudomonadati</taxon>
        <taxon>Pseudomonadota</taxon>
        <taxon>Gammaproteobacteria</taxon>
        <taxon>Alteromonadales</taxon>
        <taxon>Alteromonadaceae</taxon>
        <taxon>Marisediminitalea</taxon>
    </lineage>
</organism>
<sequence>MNKQTWYKWHSYAGFPLAVFLCFIMFTGTLAVLSHELDWLSNPAIRAPASNQSLDWPAYYRNVLNVANGDRIYQLSAPLHNGFAAEAILIDKHAQRYRVFFKPDTYEYTGNGAWFNWQTTLRRLHRHLMLPLNIGLTIVSATAFLLCVSLISGLVLHPQWWRGLWRLPRQHNLRVFWGDLHRLTGLWSSWLLAIMAVTGLWYFVEKYGLAASYPDNAPVTTEEAKETAVRVQPDVFEKAINHAHAIRPDLRITSVFLPVKPGQPIRIDGQAGHILVRDRANNLIIDPVSGALLSTREGSQLSVHARISEAADPLHFGTWSGYWSKSLYFAFGLVLTSLCVTGTIVYAHRIRKWRRGLTPPLLPVIGAGITSMKVGALVSFALIVTGLVLTASTLAGL</sequence>
<dbReference type="AlphaFoldDB" id="A0A1M5EBL6"/>
<reference evidence="3" key="1">
    <citation type="submission" date="2016-11" db="EMBL/GenBank/DDBJ databases">
        <authorList>
            <person name="Varghese N."/>
            <person name="Submissions S."/>
        </authorList>
    </citation>
    <scope>NUCLEOTIDE SEQUENCE [LARGE SCALE GENOMIC DNA]</scope>
    <source>
        <strain evidence="3">CGMCC 1.8995</strain>
    </source>
</reference>
<dbReference type="EMBL" id="FQWD01000001">
    <property type="protein sequence ID" value="SHF76587.1"/>
    <property type="molecule type" value="Genomic_DNA"/>
</dbReference>
<feature type="transmembrane region" description="Helical" evidence="1">
    <location>
        <begin position="374"/>
        <end position="395"/>
    </location>
</feature>
<accession>A0A1M5EBL6</accession>
<feature type="transmembrane region" description="Helical" evidence="1">
    <location>
        <begin position="183"/>
        <end position="204"/>
    </location>
</feature>
<proteinExistence type="predicted"/>
<name>A0A1M5EBL6_9ALTE</name>
<keyword evidence="1" id="KW-0812">Transmembrane</keyword>
<protein>
    <submittedName>
        <fullName evidence="2">Uncharacterized iron-regulated membrane protein</fullName>
    </submittedName>
</protein>
<evidence type="ECO:0000256" key="1">
    <source>
        <dbReference type="SAM" id="Phobius"/>
    </source>
</evidence>
<dbReference type="PANTHER" id="PTHR34219">
    <property type="entry name" value="IRON-REGULATED INNER MEMBRANE PROTEIN-RELATED"/>
    <property type="match status" value="1"/>
</dbReference>
<feature type="transmembrane region" description="Helical" evidence="1">
    <location>
        <begin position="134"/>
        <end position="156"/>
    </location>
</feature>
<dbReference type="PANTHER" id="PTHR34219:SF8">
    <property type="entry name" value="PEPSY DOMAIN-CONTAINING PROTEIN"/>
    <property type="match status" value="1"/>
</dbReference>